<keyword evidence="1" id="KW-0732">Signal</keyword>
<evidence type="ECO:0000313" key="3">
    <source>
        <dbReference type="Proteomes" id="UP000008366"/>
    </source>
</evidence>
<dbReference type="AlphaFoldDB" id="K6WTX6"/>
<dbReference type="InterPro" id="IPR050490">
    <property type="entry name" value="Bact_solute-bd_prot1"/>
</dbReference>
<evidence type="ECO:0000313" key="2">
    <source>
        <dbReference type="EMBL" id="GAB95567.1"/>
    </source>
</evidence>
<dbReference type="PANTHER" id="PTHR43649:SF14">
    <property type="entry name" value="BLR3389 PROTEIN"/>
    <property type="match status" value="1"/>
</dbReference>
<dbReference type="Proteomes" id="UP000008366">
    <property type="component" value="Unassembled WGS sequence"/>
</dbReference>
<accession>K6WTX6</accession>
<proteinExistence type="predicted"/>
<dbReference type="CDD" id="cd13585">
    <property type="entry name" value="PBP2_TMBP_like"/>
    <property type="match status" value="1"/>
</dbReference>
<gene>
    <name evidence="2" type="ORF">KILIM_022_00530</name>
</gene>
<dbReference type="EMBL" id="BAHD01000022">
    <property type="protein sequence ID" value="GAB95567.1"/>
    <property type="molecule type" value="Genomic_DNA"/>
</dbReference>
<feature type="signal peptide" evidence="1">
    <location>
        <begin position="1"/>
        <end position="23"/>
    </location>
</feature>
<dbReference type="SUPFAM" id="SSF53850">
    <property type="entry name" value="Periplasmic binding protein-like II"/>
    <property type="match status" value="1"/>
</dbReference>
<dbReference type="STRING" id="1184609.KILIM_022_00530"/>
<protein>
    <submittedName>
        <fullName evidence="2">Putative sugar ABC transporter substrate-binding protein</fullName>
    </submittedName>
</protein>
<name>K6WTX6_9MICO</name>
<dbReference type="PROSITE" id="PS51257">
    <property type="entry name" value="PROKAR_LIPOPROTEIN"/>
    <property type="match status" value="1"/>
</dbReference>
<dbReference type="Pfam" id="PF01547">
    <property type="entry name" value="SBP_bac_1"/>
    <property type="match status" value="1"/>
</dbReference>
<dbReference type="InterPro" id="IPR006059">
    <property type="entry name" value="SBP"/>
</dbReference>
<evidence type="ECO:0000256" key="1">
    <source>
        <dbReference type="SAM" id="SignalP"/>
    </source>
</evidence>
<reference evidence="2 3" key="1">
    <citation type="submission" date="2012-08" db="EMBL/GenBank/DDBJ databases">
        <title>Whole genome shotgun sequence of Kineosphaera limosa NBRC 100340.</title>
        <authorList>
            <person name="Yoshida I."/>
            <person name="Isaki S."/>
            <person name="Hosoyama A."/>
            <person name="Tsuchikane K."/>
            <person name="Katsumata H."/>
            <person name="Ando Y."/>
            <person name="Ohji S."/>
            <person name="Hamada M."/>
            <person name="Tamura T."/>
            <person name="Yamazoe A."/>
            <person name="Yamazaki S."/>
            <person name="Fujita N."/>
        </authorList>
    </citation>
    <scope>NUCLEOTIDE SEQUENCE [LARGE SCALE GENOMIC DNA]</scope>
    <source>
        <strain evidence="2 3">NBRC 100340</strain>
    </source>
</reference>
<dbReference type="PANTHER" id="PTHR43649">
    <property type="entry name" value="ARABINOSE-BINDING PROTEIN-RELATED"/>
    <property type="match status" value="1"/>
</dbReference>
<sequence>MNNRILARALATTAVLAVLGTTAACGGGGSNPAATGGAGAANPDSQAAIDAALAQGGKLTYWTWTPQAKAQVAAFQKAYPKVEVTLVNTASASDNNLKLQNAISAGSGAPDVVQLEYQSLPQFVLKQSLVDLTEYGFGDLKDLYTPSTWGAVTQGGVWGLPQDSGPMALFYNKRVFDKHKVAVPKTWDEYVAAGRTLHAADKSIYITNDAGGDAGFGTSMIWQAGGRPFKVDGENVAVNLQDEGTKKWAATWNTLVSEGLMSQISGWSDEWFAGLADGKIATLPIGAWMPGVLESGAKGGAGDWAVAPMPTYDGGAPVTAENGGSSQVVVKQSANPALAAGFLRWLNSSDESIDVFLAGGGFPATVKQLNAPAFLEAKSAYFGGQQINKVLVDAAKSVGTGWQYLPWQG</sequence>
<comment type="caution">
    <text evidence="2">The sequence shown here is derived from an EMBL/GenBank/DDBJ whole genome shotgun (WGS) entry which is preliminary data.</text>
</comment>
<dbReference type="eggNOG" id="COG1653">
    <property type="taxonomic scope" value="Bacteria"/>
</dbReference>
<keyword evidence="3" id="KW-1185">Reference proteome</keyword>
<dbReference type="RefSeq" id="WP_006592099.1">
    <property type="nucleotide sequence ID" value="NZ_BAHD01000022.1"/>
</dbReference>
<dbReference type="Gene3D" id="3.40.190.10">
    <property type="entry name" value="Periplasmic binding protein-like II"/>
    <property type="match status" value="1"/>
</dbReference>
<organism evidence="2 3">
    <name type="scientific">Kineosphaera limosa NBRC 100340</name>
    <dbReference type="NCBI Taxonomy" id="1184609"/>
    <lineage>
        <taxon>Bacteria</taxon>
        <taxon>Bacillati</taxon>
        <taxon>Actinomycetota</taxon>
        <taxon>Actinomycetes</taxon>
        <taxon>Micrococcales</taxon>
        <taxon>Dermatophilaceae</taxon>
        <taxon>Kineosphaera</taxon>
    </lineage>
</organism>
<feature type="chain" id="PRO_5038805609" evidence="1">
    <location>
        <begin position="24"/>
        <end position="409"/>
    </location>
</feature>